<gene>
    <name evidence="2" type="ORF">HanXRQr2_Chr04g0171201</name>
</gene>
<evidence type="ECO:0000313" key="3">
    <source>
        <dbReference type="Proteomes" id="UP000215914"/>
    </source>
</evidence>
<name>A0A9K3NT88_HELAN</name>
<organism evidence="2 3">
    <name type="scientific">Helianthus annuus</name>
    <name type="common">Common sunflower</name>
    <dbReference type="NCBI Taxonomy" id="4232"/>
    <lineage>
        <taxon>Eukaryota</taxon>
        <taxon>Viridiplantae</taxon>
        <taxon>Streptophyta</taxon>
        <taxon>Embryophyta</taxon>
        <taxon>Tracheophyta</taxon>
        <taxon>Spermatophyta</taxon>
        <taxon>Magnoliopsida</taxon>
        <taxon>eudicotyledons</taxon>
        <taxon>Gunneridae</taxon>
        <taxon>Pentapetalae</taxon>
        <taxon>asterids</taxon>
        <taxon>campanulids</taxon>
        <taxon>Asterales</taxon>
        <taxon>Asteraceae</taxon>
        <taxon>Asteroideae</taxon>
        <taxon>Heliantheae alliance</taxon>
        <taxon>Heliantheae</taxon>
        <taxon>Helianthus</taxon>
    </lineage>
</organism>
<proteinExistence type="predicted"/>
<comment type="caution">
    <text evidence="2">The sequence shown here is derived from an EMBL/GenBank/DDBJ whole genome shotgun (WGS) entry which is preliminary data.</text>
</comment>
<evidence type="ECO:0000313" key="2">
    <source>
        <dbReference type="EMBL" id="KAF5810578.1"/>
    </source>
</evidence>
<reference evidence="2" key="2">
    <citation type="submission" date="2020-06" db="EMBL/GenBank/DDBJ databases">
        <title>Helianthus annuus Genome sequencing and assembly Release 2.</title>
        <authorList>
            <person name="Gouzy J."/>
            <person name="Langlade N."/>
            <person name="Munos S."/>
        </authorList>
    </citation>
    <scope>NUCLEOTIDE SEQUENCE</scope>
    <source>
        <tissue evidence="2">Leaves</tissue>
    </source>
</reference>
<dbReference type="Proteomes" id="UP000215914">
    <property type="component" value="Unassembled WGS sequence"/>
</dbReference>
<protein>
    <submittedName>
        <fullName evidence="2">Yif1 family protein</fullName>
    </submittedName>
</protein>
<feature type="region of interest" description="Disordered" evidence="1">
    <location>
        <begin position="1"/>
        <end position="25"/>
    </location>
</feature>
<dbReference type="EMBL" id="MNCJ02000319">
    <property type="protein sequence ID" value="KAF5810578.1"/>
    <property type="molecule type" value="Genomic_DNA"/>
</dbReference>
<sequence>MYDPLGNPPGGARPPSNTPQTPFGNPFYGASSGLIRGWTLCIYGEKNLGSRSEYVQSNVRGIAINSLHIFF</sequence>
<accession>A0A9K3NT88</accession>
<dbReference type="AlphaFoldDB" id="A0A9K3NT88"/>
<reference evidence="2" key="1">
    <citation type="journal article" date="2017" name="Nature">
        <title>The sunflower genome provides insights into oil metabolism, flowering and Asterid evolution.</title>
        <authorList>
            <person name="Badouin H."/>
            <person name="Gouzy J."/>
            <person name="Grassa C.J."/>
            <person name="Murat F."/>
            <person name="Staton S.E."/>
            <person name="Cottret L."/>
            <person name="Lelandais-Briere C."/>
            <person name="Owens G.L."/>
            <person name="Carrere S."/>
            <person name="Mayjonade B."/>
            <person name="Legrand L."/>
            <person name="Gill N."/>
            <person name="Kane N.C."/>
            <person name="Bowers J.E."/>
            <person name="Hubner S."/>
            <person name="Bellec A."/>
            <person name="Berard A."/>
            <person name="Berges H."/>
            <person name="Blanchet N."/>
            <person name="Boniface M.C."/>
            <person name="Brunel D."/>
            <person name="Catrice O."/>
            <person name="Chaidir N."/>
            <person name="Claudel C."/>
            <person name="Donnadieu C."/>
            <person name="Faraut T."/>
            <person name="Fievet G."/>
            <person name="Helmstetter N."/>
            <person name="King M."/>
            <person name="Knapp S.J."/>
            <person name="Lai Z."/>
            <person name="Le Paslier M.C."/>
            <person name="Lippi Y."/>
            <person name="Lorenzon L."/>
            <person name="Mandel J.R."/>
            <person name="Marage G."/>
            <person name="Marchand G."/>
            <person name="Marquand E."/>
            <person name="Bret-Mestries E."/>
            <person name="Morien E."/>
            <person name="Nambeesan S."/>
            <person name="Nguyen T."/>
            <person name="Pegot-Espagnet P."/>
            <person name="Pouilly N."/>
            <person name="Raftis F."/>
            <person name="Sallet E."/>
            <person name="Schiex T."/>
            <person name="Thomas J."/>
            <person name="Vandecasteele C."/>
            <person name="Vares D."/>
            <person name="Vear F."/>
            <person name="Vautrin S."/>
            <person name="Crespi M."/>
            <person name="Mangin B."/>
            <person name="Burke J.M."/>
            <person name="Salse J."/>
            <person name="Munos S."/>
            <person name="Vincourt P."/>
            <person name="Rieseberg L.H."/>
            <person name="Langlade N.B."/>
        </authorList>
    </citation>
    <scope>NUCLEOTIDE SEQUENCE</scope>
    <source>
        <tissue evidence="2">Leaves</tissue>
    </source>
</reference>
<keyword evidence="3" id="KW-1185">Reference proteome</keyword>
<evidence type="ECO:0000256" key="1">
    <source>
        <dbReference type="SAM" id="MobiDB-lite"/>
    </source>
</evidence>
<dbReference type="Gramene" id="mRNA:HanXRQr2_Chr04g0171201">
    <property type="protein sequence ID" value="CDS:HanXRQr2_Chr04g0171201.1"/>
    <property type="gene ID" value="HanXRQr2_Chr04g0171201"/>
</dbReference>